<comment type="caution">
    <text evidence="2">The sequence shown here is derived from an EMBL/GenBank/DDBJ whole genome shotgun (WGS) entry which is preliminary data.</text>
</comment>
<organism evidence="2 3">
    <name type="scientific">Leptospira meyeri</name>
    <dbReference type="NCBI Taxonomy" id="29508"/>
    <lineage>
        <taxon>Bacteria</taxon>
        <taxon>Pseudomonadati</taxon>
        <taxon>Spirochaetota</taxon>
        <taxon>Spirochaetia</taxon>
        <taxon>Leptospirales</taxon>
        <taxon>Leptospiraceae</taxon>
        <taxon>Leptospira</taxon>
    </lineage>
</organism>
<proteinExistence type="predicted"/>
<gene>
    <name evidence="2" type="ORF">CLV96_0008</name>
</gene>
<keyword evidence="1" id="KW-1133">Transmembrane helix</keyword>
<name>A0A4R8MPI7_LEPME</name>
<protein>
    <submittedName>
        <fullName evidence="2">Uncharacterized protein</fullName>
    </submittedName>
</protein>
<evidence type="ECO:0000256" key="1">
    <source>
        <dbReference type="SAM" id="Phobius"/>
    </source>
</evidence>
<accession>A0A4R8MPI7</accession>
<evidence type="ECO:0000313" key="2">
    <source>
        <dbReference type="EMBL" id="TDY71053.1"/>
    </source>
</evidence>
<keyword evidence="1" id="KW-0812">Transmembrane</keyword>
<evidence type="ECO:0000313" key="3">
    <source>
        <dbReference type="Proteomes" id="UP000294684"/>
    </source>
</evidence>
<dbReference type="AlphaFoldDB" id="A0A4R8MPI7"/>
<keyword evidence="1" id="KW-0472">Membrane</keyword>
<feature type="transmembrane region" description="Helical" evidence="1">
    <location>
        <begin position="114"/>
        <end position="137"/>
    </location>
</feature>
<dbReference type="Proteomes" id="UP000294684">
    <property type="component" value="Unassembled WGS sequence"/>
</dbReference>
<sequence>MYAISLSTLSRYKLFETHRLFPCGESKGTIYRFILGIAINILGLNILIFGYNLFTNVGYSYTSLFSACIWSYSFLSFNRIVHAITATKLIDFFFDEEDKVILQQSYNMSKNNNIYAHLIPGLGYLVIPILFPILLLISKC</sequence>
<feature type="transmembrane region" description="Helical" evidence="1">
    <location>
        <begin position="33"/>
        <end position="54"/>
    </location>
</feature>
<reference evidence="2 3" key="1">
    <citation type="submission" date="2019-03" db="EMBL/GenBank/DDBJ databases">
        <title>Genomic Encyclopedia of Archaeal and Bacterial Type Strains, Phase II (KMG-II): from individual species to whole genera.</title>
        <authorList>
            <person name="Goeker M."/>
        </authorList>
    </citation>
    <scope>NUCLEOTIDE SEQUENCE [LARGE SCALE GENOMIC DNA]</scope>
    <source>
        <strain evidence="2 3">DSM 21537</strain>
    </source>
</reference>
<keyword evidence="3" id="KW-1185">Reference proteome</keyword>
<dbReference type="EMBL" id="SORO01000001">
    <property type="protein sequence ID" value="TDY71053.1"/>
    <property type="molecule type" value="Genomic_DNA"/>
</dbReference>